<dbReference type="AlphaFoldDB" id="A0A1F7X8X0"/>
<protein>
    <submittedName>
        <fullName evidence="4">Uncharacterized protein</fullName>
    </submittedName>
</protein>
<dbReference type="Proteomes" id="UP000177053">
    <property type="component" value="Unassembled WGS sequence"/>
</dbReference>
<name>A0A1F7X8X0_9BACT</name>
<reference evidence="4 5" key="1">
    <citation type="journal article" date="2016" name="Nat. Commun.">
        <title>Thousands of microbial genomes shed light on interconnected biogeochemical processes in an aquifer system.</title>
        <authorList>
            <person name="Anantharaman K."/>
            <person name="Brown C.T."/>
            <person name="Hug L.A."/>
            <person name="Sharon I."/>
            <person name="Castelle C.J."/>
            <person name="Probst A.J."/>
            <person name="Thomas B.C."/>
            <person name="Singh A."/>
            <person name="Wilkins M.J."/>
            <person name="Karaoz U."/>
            <person name="Brodie E.L."/>
            <person name="Williams K.H."/>
            <person name="Hubbard S.S."/>
            <person name="Banfield J.F."/>
        </authorList>
    </citation>
    <scope>NUCLEOTIDE SEQUENCE [LARGE SCALE GENOMIC DNA]</scope>
</reference>
<sequence length="79" mass="8866">MKELVEYIVKEITGSDDFLVEETSENGRVDLLIKANPDLIGIIIGKSGYTIKSIRNLLRIKAVLEKNSFSLNVVEKESK</sequence>
<keyword evidence="2 3" id="KW-0694">RNA-binding</keyword>
<dbReference type="InterPro" id="IPR009019">
    <property type="entry name" value="KH_sf_prok-type"/>
</dbReference>
<evidence type="ECO:0000313" key="4">
    <source>
        <dbReference type="EMBL" id="OGM11451.1"/>
    </source>
</evidence>
<comment type="caution">
    <text evidence="4">The sequence shown here is derived from an EMBL/GenBank/DDBJ whole genome shotgun (WGS) entry which is preliminary data.</text>
</comment>
<dbReference type="EMBL" id="MGFS01000016">
    <property type="protein sequence ID" value="OGM11451.1"/>
    <property type="molecule type" value="Genomic_DNA"/>
</dbReference>
<evidence type="ECO:0000313" key="5">
    <source>
        <dbReference type="Proteomes" id="UP000177053"/>
    </source>
</evidence>
<dbReference type="PANTHER" id="PTHR34654:SF1">
    <property type="entry name" value="RNA-BINDING PROTEIN KHPA"/>
    <property type="match status" value="1"/>
</dbReference>
<organism evidence="4 5">
    <name type="scientific">Candidatus Woesebacteria bacterium RBG_16_34_12</name>
    <dbReference type="NCBI Taxonomy" id="1802480"/>
    <lineage>
        <taxon>Bacteria</taxon>
        <taxon>Candidatus Woeseibacteriota</taxon>
    </lineage>
</organism>
<gene>
    <name evidence="4" type="ORF">A2Z22_00170</name>
</gene>
<dbReference type="PANTHER" id="PTHR34654">
    <property type="entry name" value="UPF0109 PROTEIN SCO5592"/>
    <property type="match status" value="1"/>
</dbReference>
<evidence type="ECO:0000256" key="3">
    <source>
        <dbReference type="PROSITE-ProRule" id="PRU00117"/>
    </source>
</evidence>
<proteinExistence type="predicted"/>
<dbReference type="GO" id="GO:0003723">
    <property type="term" value="F:RNA binding"/>
    <property type="evidence" value="ECO:0007669"/>
    <property type="project" value="UniProtKB-UniRule"/>
</dbReference>
<dbReference type="Gene3D" id="3.30.300.20">
    <property type="match status" value="1"/>
</dbReference>
<dbReference type="InterPro" id="IPR020627">
    <property type="entry name" value="KhpA"/>
</dbReference>
<evidence type="ECO:0000256" key="2">
    <source>
        <dbReference type="ARBA" id="ARBA00022884"/>
    </source>
</evidence>
<evidence type="ECO:0000256" key="1">
    <source>
        <dbReference type="ARBA" id="ARBA00022490"/>
    </source>
</evidence>
<keyword evidence="1" id="KW-0963">Cytoplasm</keyword>
<dbReference type="SUPFAM" id="SSF54814">
    <property type="entry name" value="Prokaryotic type KH domain (KH-domain type II)"/>
    <property type="match status" value="1"/>
</dbReference>
<dbReference type="PROSITE" id="PS50084">
    <property type="entry name" value="KH_TYPE_1"/>
    <property type="match status" value="1"/>
</dbReference>
<dbReference type="Pfam" id="PF13083">
    <property type="entry name" value="KH_KhpA-B"/>
    <property type="match status" value="1"/>
</dbReference>
<dbReference type="InterPro" id="IPR015946">
    <property type="entry name" value="KH_dom-like_a/b"/>
</dbReference>
<accession>A0A1F7X8X0</accession>